<dbReference type="RefSeq" id="WP_343827716.1">
    <property type="nucleotide sequence ID" value="NZ_BAAACI010000008.1"/>
</dbReference>
<sequence length="204" mass="23940">MYENKVTNYENISSKKVFTIECKDIILREFQLEDLDEIYALTLQPEITEFLPDWIATKEKRREWLINYELNENNEFLEAVPNVPNIKGHALRLGIILKETNELIGWICSGLKDELPPPNREIGYAISKYYRCKGYTTQAVQGLIKYMFENTNIDVLNATALTYNTPSNRVIQKCGFRLMGNIEIENKEYYYYKLSKNEQGNKIK</sequence>
<organism evidence="2 3">
    <name type="scientific">Clostridium subterminale</name>
    <dbReference type="NCBI Taxonomy" id="1550"/>
    <lineage>
        <taxon>Bacteria</taxon>
        <taxon>Bacillati</taxon>
        <taxon>Bacillota</taxon>
        <taxon>Clostridia</taxon>
        <taxon>Eubacteriales</taxon>
        <taxon>Clostridiaceae</taxon>
        <taxon>Clostridium</taxon>
    </lineage>
</organism>
<dbReference type="EMBL" id="BAAACI010000008">
    <property type="protein sequence ID" value="GAA0777915.1"/>
    <property type="molecule type" value="Genomic_DNA"/>
</dbReference>
<dbReference type="InterPro" id="IPR016181">
    <property type="entry name" value="Acyl_CoA_acyltransferase"/>
</dbReference>
<dbReference type="InterPro" id="IPR051531">
    <property type="entry name" value="N-acetyltransferase"/>
</dbReference>
<dbReference type="Pfam" id="PF13302">
    <property type="entry name" value="Acetyltransf_3"/>
    <property type="match status" value="1"/>
</dbReference>
<comment type="caution">
    <text evidence="2">The sequence shown here is derived from an EMBL/GenBank/DDBJ whole genome shotgun (WGS) entry which is preliminary data.</text>
</comment>
<proteinExistence type="predicted"/>
<evidence type="ECO:0000313" key="2">
    <source>
        <dbReference type="EMBL" id="GAA0777915.1"/>
    </source>
</evidence>
<evidence type="ECO:0000259" key="1">
    <source>
        <dbReference type="PROSITE" id="PS51186"/>
    </source>
</evidence>
<dbReference type="InterPro" id="IPR000182">
    <property type="entry name" value="GNAT_dom"/>
</dbReference>
<feature type="domain" description="N-acetyltransferase" evidence="1">
    <location>
        <begin position="25"/>
        <end position="197"/>
    </location>
</feature>
<dbReference type="PANTHER" id="PTHR43792">
    <property type="entry name" value="GNAT FAMILY, PUTATIVE (AFU_ORTHOLOGUE AFUA_3G00765)-RELATED-RELATED"/>
    <property type="match status" value="1"/>
</dbReference>
<dbReference type="PROSITE" id="PS51186">
    <property type="entry name" value="GNAT"/>
    <property type="match status" value="1"/>
</dbReference>
<dbReference type="SUPFAM" id="SSF55729">
    <property type="entry name" value="Acyl-CoA N-acyltransferases (Nat)"/>
    <property type="match status" value="1"/>
</dbReference>
<dbReference type="PANTHER" id="PTHR43792:SF9">
    <property type="entry name" value="RIBOSOMAL-PROTEIN-ALANINE ACETYLTRANSFERASE"/>
    <property type="match status" value="1"/>
</dbReference>
<evidence type="ECO:0000313" key="3">
    <source>
        <dbReference type="Proteomes" id="UP001501047"/>
    </source>
</evidence>
<reference evidence="2 3" key="1">
    <citation type="journal article" date="2019" name="Int. J. Syst. Evol. Microbiol.">
        <title>The Global Catalogue of Microorganisms (GCM) 10K type strain sequencing project: providing services to taxonomists for standard genome sequencing and annotation.</title>
        <authorList>
            <consortium name="The Broad Institute Genomics Platform"/>
            <consortium name="The Broad Institute Genome Sequencing Center for Infectious Disease"/>
            <person name="Wu L."/>
            <person name="Ma J."/>
        </authorList>
    </citation>
    <scope>NUCLEOTIDE SEQUENCE [LARGE SCALE GENOMIC DNA]</scope>
    <source>
        <strain evidence="2 3">JCM 1417</strain>
    </source>
</reference>
<gene>
    <name evidence="2" type="ORF">GCM10008908_33910</name>
</gene>
<dbReference type="Gene3D" id="3.40.630.30">
    <property type="match status" value="1"/>
</dbReference>
<dbReference type="Proteomes" id="UP001501047">
    <property type="component" value="Unassembled WGS sequence"/>
</dbReference>
<name>A0ABN1KWU0_CLOSU</name>
<protein>
    <submittedName>
        <fullName evidence="2">GNAT family N-acetyltransferase</fullName>
    </submittedName>
</protein>
<keyword evidence="3" id="KW-1185">Reference proteome</keyword>
<accession>A0ABN1KWU0</accession>